<comment type="caution">
    <text evidence="2">The sequence shown here is derived from an EMBL/GenBank/DDBJ whole genome shotgun (WGS) entry which is preliminary data.</text>
</comment>
<accession>A0A8J4QTT8</accession>
<proteinExistence type="predicted"/>
<evidence type="ECO:0000313" key="2">
    <source>
        <dbReference type="EMBL" id="KAF3951158.1"/>
    </source>
</evidence>
<dbReference type="Proteomes" id="UP000737018">
    <property type="component" value="Unassembled WGS sequence"/>
</dbReference>
<sequence length="165" mass="17693">MKAWELWTSDRGSDLVDPLLDDVSSVRAALKYVNIGLLCVQESAADRPTMSDVVTMLSSESMALPYPKQPAFLIMRSVVKANPGISRTEICSVNHATASIIEGRNANRLNGVGIASKSRPILGGVGGAAANYGVGKRGTRGLGSVVCWKRGGGNLLLRRRQRQRE</sequence>
<evidence type="ECO:0000313" key="3">
    <source>
        <dbReference type="Proteomes" id="UP000737018"/>
    </source>
</evidence>
<dbReference type="EMBL" id="JRKL02005080">
    <property type="protein sequence ID" value="KAF3951158.1"/>
    <property type="molecule type" value="Genomic_DNA"/>
</dbReference>
<dbReference type="Pfam" id="PF11883">
    <property type="entry name" value="DUF3403"/>
    <property type="match status" value="1"/>
</dbReference>
<dbReference type="InterPro" id="IPR021820">
    <property type="entry name" value="S-locus_recpt_kinase_C"/>
</dbReference>
<dbReference type="AlphaFoldDB" id="A0A8J4QTT8"/>
<dbReference type="GO" id="GO:0004674">
    <property type="term" value="F:protein serine/threonine kinase activity"/>
    <property type="evidence" value="ECO:0007669"/>
    <property type="project" value="InterPro"/>
</dbReference>
<feature type="domain" description="S-locus receptor kinase C-terminal" evidence="1">
    <location>
        <begin position="59"/>
        <end position="104"/>
    </location>
</feature>
<organism evidence="2 3">
    <name type="scientific">Castanea mollissima</name>
    <name type="common">Chinese chestnut</name>
    <dbReference type="NCBI Taxonomy" id="60419"/>
    <lineage>
        <taxon>Eukaryota</taxon>
        <taxon>Viridiplantae</taxon>
        <taxon>Streptophyta</taxon>
        <taxon>Embryophyta</taxon>
        <taxon>Tracheophyta</taxon>
        <taxon>Spermatophyta</taxon>
        <taxon>Magnoliopsida</taxon>
        <taxon>eudicotyledons</taxon>
        <taxon>Gunneridae</taxon>
        <taxon>Pentapetalae</taxon>
        <taxon>rosids</taxon>
        <taxon>fabids</taxon>
        <taxon>Fagales</taxon>
        <taxon>Fagaceae</taxon>
        <taxon>Castanea</taxon>
    </lineage>
</organism>
<name>A0A8J4QTT8_9ROSI</name>
<dbReference type="PANTHER" id="PTHR27006">
    <property type="entry name" value="PROMASTIGOTE SURFACE ANTIGEN PROTEIN PSA"/>
    <property type="match status" value="1"/>
</dbReference>
<gene>
    <name evidence="2" type="ORF">CMV_023163</name>
</gene>
<protein>
    <recommendedName>
        <fullName evidence="1">S-locus receptor kinase C-terminal domain-containing protein</fullName>
    </recommendedName>
</protein>
<dbReference type="Gene3D" id="1.10.510.10">
    <property type="entry name" value="Transferase(Phosphotransferase) domain 1"/>
    <property type="match status" value="1"/>
</dbReference>
<dbReference type="PANTHER" id="PTHR27006:SF606">
    <property type="entry name" value="INTERLEUKIN-1 RECEPTOR-ASSOCIATED KINASE 4"/>
    <property type="match status" value="1"/>
</dbReference>
<keyword evidence="3" id="KW-1185">Reference proteome</keyword>
<evidence type="ECO:0000259" key="1">
    <source>
        <dbReference type="Pfam" id="PF11883"/>
    </source>
</evidence>
<dbReference type="OrthoDB" id="998752at2759"/>
<reference evidence="2" key="1">
    <citation type="submission" date="2020-03" db="EMBL/GenBank/DDBJ databases">
        <title>Castanea mollissima Vanexum genome sequencing.</title>
        <authorList>
            <person name="Staton M."/>
        </authorList>
    </citation>
    <scope>NUCLEOTIDE SEQUENCE</scope>
    <source>
        <tissue evidence="2">Leaf</tissue>
    </source>
</reference>